<keyword evidence="3" id="KW-1185">Reference proteome</keyword>
<evidence type="ECO:0000313" key="2">
    <source>
        <dbReference type="Ensembl" id="ENSMALP00000001284.1"/>
    </source>
</evidence>
<dbReference type="AlphaFoldDB" id="A0A3Q3IEG6"/>
<dbReference type="Pfam" id="PF02758">
    <property type="entry name" value="PYRIN"/>
    <property type="match status" value="1"/>
</dbReference>
<dbReference type="Proteomes" id="UP000261600">
    <property type="component" value="Unplaced"/>
</dbReference>
<organism evidence="2 3">
    <name type="scientific">Monopterus albus</name>
    <name type="common">Swamp eel</name>
    <dbReference type="NCBI Taxonomy" id="43700"/>
    <lineage>
        <taxon>Eukaryota</taxon>
        <taxon>Metazoa</taxon>
        <taxon>Chordata</taxon>
        <taxon>Craniata</taxon>
        <taxon>Vertebrata</taxon>
        <taxon>Euteleostomi</taxon>
        <taxon>Actinopterygii</taxon>
        <taxon>Neopterygii</taxon>
        <taxon>Teleostei</taxon>
        <taxon>Neoteleostei</taxon>
        <taxon>Acanthomorphata</taxon>
        <taxon>Anabantaria</taxon>
        <taxon>Synbranchiformes</taxon>
        <taxon>Synbranchidae</taxon>
        <taxon>Monopterus</taxon>
    </lineage>
</organism>
<protein>
    <recommendedName>
        <fullName evidence="1">Pyrin domain-containing protein</fullName>
    </recommendedName>
</protein>
<accession>A0A3Q3IEG6</accession>
<evidence type="ECO:0000259" key="1">
    <source>
        <dbReference type="PROSITE" id="PS50824"/>
    </source>
</evidence>
<dbReference type="SUPFAM" id="SSF47986">
    <property type="entry name" value="DEATH domain"/>
    <property type="match status" value="1"/>
</dbReference>
<dbReference type="InterPro" id="IPR011029">
    <property type="entry name" value="DEATH-like_dom_sf"/>
</dbReference>
<evidence type="ECO:0000313" key="3">
    <source>
        <dbReference type="Proteomes" id="UP000261600"/>
    </source>
</evidence>
<dbReference type="PROSITE" id="PS50824">
    <property type="entry name" value="DAPIN"/>
    <property type="match status" value="1"/>
</dbReference>
<dbReference type="SMART" id="SM01289">
    <property type="entry name" value="PYRIN"/>
    <property type="match status" value="1"/>
</dbReference>
<name>A0A3Q3IEG6_MONAL</name>
<dbReference type="InterPro" id="IPR004020">
    <property type="entry name" value="DAPIN"/>
</dbReference>
<sequence length="88" mass="10506">MTTLKEDLWNTLQRLTEEDFKRFQWFLKQDDIVEGISGITEARLARADRQDTVDRMVEKYCCPRALEITRKILEKISSFFFSPATERE</sequence>
<feature type="domain" description="Pyrin" evidence="1">
    <location>
        <begin position="1"/>
        <end position="88"/>
    </location>
</feature>
<dbReference type="Ensembl" id="ENSMALT00000001329.1">
    <property type="protein sequence ID" value="ENSMALP00000001284.1"/>
    <property type="gene ID" value="ENSMALG00000000971.1"/>
</dbReference>
<dbReference type="Gene3D" id="1.10.533.10">
    <property type="entry name" value="Death Domain, Fas"/>
    <property type="match status" value="1"/>
</dbReference>
<reference evidence="2" key="2">
    <citation type="submission" date="2025-09" db="UniProtKB">
        <authorList>
            <consortium name="Ensembl"/>
        </authorList>
    </citation>
    <scope>IDENTIFICATION</scope>
</reference>
<reference evidence="2" key="1">
    <citation type="submission" date="2025-08" db="UniProtKB">
        <authorList>
            <consortium name="Ensembl"/>
        </authorList>
    </citation>
    <scope>IDENTIFICATION</scope>
</reference>
<proteinExistence type="predicted"/>